<accession>A0AAD9PD78</accession>
<dbReference type="EMBL" id="JAODUO010000031">
    <property type="protein sequence ID" value="KAK2192381.1"/>
    <property type="molecule type" value="Genomic_DNA"/>
</dbReference>
<comment type="caution">
    <text evidence="1">The sequence shown here is derived from an EMBL/GenBank/DDBJ whole genome shotgun (WGS) entry which is preliminary data.</text>
</comment>
<evidence type="ECO:0000313" key="2">
    <source>
        <dbReference type="Proteomes" id="UP001209878"/>
    </source>
</evidence>
<gene>
    <name evidence="1" type="ORF">NP493_30g00029</name>
</gene>
<name>A0AAD9PD78_RIDPI</name>
<dbReference type="AlphaFoldDB" id="A0AAD9PD78"/>
<dbReference type="Proteomes" id="UP001209878">
    <property type="component" value="Unassembled WGS sequence"/>
</dbReference>
<organism evidence="1 2">
    <name type="scientific">Ridgeia piscesae</name>
    <name type="common">Tubeworm</name>
    <dbReference type="NCBI Taxonomy" id="27915"/>
    <lineage>
        <taxon>Eukaryota</taxon>
        <taxon>Metazoa</taxon>
        <taxon>Spiralia</taxon>
        <taxon>Lophotrochozoa</taxon>
        <taxon>Annelida</taxon>
        <taxon>Polychaeta</taxon>
        <taxon>Sedentaria</taxon>
        <taxon>Canalipalpata</taxon>
        <taxon>Sabellida</taxon>
        <taxon>Siboglinidae</taxon>
        <taxon>Ridgeia</taxon>
    </lineage>
</organism>
<sequence length="438" mass="48377">MATVTPSVAMPPSYSQVTGIYPPSEPSPHGFPLSYVDFIPAMISPGGVLSNPTFERFGDLMRKANNWLLANPTLWVKNCESLETRVRGGVTNTDASTSYDMQKRNGFVRCLRIWIASKTAADVGEPQQLGYINVVPACQDSGGFLSLPTFDTLGETVSKMNAMLTAQPLPGRILNLETQDIKLYTWTGSIDPEESCWVETSQQRKTFINIIRLFYEAGPPAYEQIGCADFVPACLEQGSLFKLFVFEPFSAVLLKAQQWIQAQPAIHVASVQSVDYKIYSSWSSTTLDTQCTVFQERGESMTCYVRILRVCYVTSMFQSRLPLTALACKAFIPCQLTEQGMLVPPTFESQSETMRRALAWLQATGARVISSETVPLKKGINFQFDPNNCLTVNSKAAQQELFVLRVYLDGYYTEPPPEVLPPAPVVGPPASLGCCTVL</sequence>
<proteinExistence type="predicted"/>
<reference evidence="1" key="1">
    <citation type="journal article" date="2023" name="Mol. Biol. Evol.">
        <title>Third-Generation Sequencing Reveals the Adaptive Role of the Epigenome in Three Deep-Sea Polychaetes.</title>
        <authorList>
            <person name="Perez M."/>
            <person name="Aroh O."/>
            <person name="Sun Y."/>
            <person name="Lan Y."/>
            <person name="Juniper S.K."/>
            <person name="Young C.R."/>
            <person name="Angers B."/>
            <person name="Qian P.Y."/>
        </authorList>
    </citation>
    <scope>NUCLEOTIDE SEQUENCE</scope>
    <source>
        <strain evidence="1">R07B-5</strain>
    </source>
</reference>
<protein>
    <submittedName>
        <fullName evidence="1">Uncharacterized protein</fullName>
    </submittedName>
</protein>
<evidence type="ECO:0000313" key="1">
    <source>
        <dbReference type="EMBL" id="KAK2192381.1"/>
    </source>
</evidence>
<keyword evidence="2" id="KW-1185">Reference proteome</keyword>